<keyword evidence="2" id="KW-1185">Reference proteome</keyword>
<dbReference type="RefSeq" id="XP_029656420.1">
    <property type="nucleotide sequence ID" value="XM_029800560.2"/>
</dbReference>
<dbReference type="Proteomes" id="UP000515154">
    <property type="component" value="Unplaced"/>
</dbReference>
<name>A0A6P7U2C8_9MOLL</name>
<reference evidence="3" key="1">
    <citation type="submission" date="2025-08" db="UniProtKB">
        <authorList>
            <consortium name="RefSeq"/>
        </authorList>
    </citation>
    <scope>IDENTIFICATION</scope>
</reference>
<feature type="region of interest" description="Disordered" evidence="1">
    <location>
        <begin position="129"/>
        <end position="149"/>
    </location>
</feature>
<dbReference type="KEGG" id="osn:115230355"/>
<organism evidence="2 3">
    <name type="scientific">Octopus sinensis</name>
    <name type="common">East Asian common octopus</name>
    <dbReference type="NCBI Taxonomy" id="2607531"/>
    <lineage>
        <taxon>Eukaryota</taxon>
        <taxon>Metazoa</taxon>
        <taxon>Spiralia</taxon>
        <taxon>Lophotrochozoa</taxon>
        <taxon>Mollusca</taxon>
        <taxon>Cephalopoda</taxon>
        <taxon>Coleoidea</taxon>
        <taxon>Octopodiformes</taxon>
        <taxon>Octopoda</taxon>
        <taxon>Incirrata</taxon>
        <taxon>Octopodidae</taxon>
        <taxon>Octopus</taxon>
    </lineage>
</organism>
<feature type="region of interest" description="Disordered" evidence="1">
    <location>
        <begin position="237"/>
        <end position="260"/>
    </location>
</feature>
<evidence type="ECO:0000313" key="3">
    <source>
        <dbReference type="RefSeq" id="XP_029656420.1"/>
    </source>
</evidence>
<proteinExistence type="predicted"/>
<sequence>MSMKRKGSNSPKKKEQERKRLPSPQTPNLLFKPNDTFSTDCTNVSNEKTGKLRDKFIGQEPLTSTDYFSSSNTVINNYYIYPPYFQVELDRLERSFPKNFPHPEIPMAPLSDFNVDWVSSGLTKLTSLSNENKSSHTMNPPCKDDRQENTCSKKSITSHYMKFINGAWEYVNYPDIPNESIGKCYYRKSRFVDTYQKDIDSRMEKQRIGSNIKSSNILRSKKEVIQDEWQILRSPDNSAANVEPSQTGSREKLVSDRGSSNNFLNAAKNSKPVEIPCGYEDDPSLPDYAKVPGILKCKDDSIWKKLWEP</sequence>
<protein>
    <submittedName>
        <fullName evidence="3">Uncharacterized protein LOC115230355</fullName>
    </submittedName>
</protein>
<feature type="region of interest" description="Disordered" evidence="1">
    <location>
        <begin position="1"/>
        <end position="45"/>
    </location>
</feature>
<accession>A0A6P7U2C8</accession>
<dbReference type="AlphaFoldDB" id="A0A6P7U2C8"/>
<feature type="compositionally biased region" description="Polar residues" evidence="1">
    <location>
        <begin position="35"/>
        <end position="45"/>
    </location>
</feature>
<evidence type="ECO:0000313" key="2">
    <source>
        <dbReference type="Proteomes" id="UP000515154"/>
    </source>
</evidence>
<feature type="compositionally biased region" description="Polar residues" evidence="1">
    <location>
        <begin position="237"/>
        <end position="248"/>
    </location>
</feature>
<feature type="compositionally biased region" description="Polar residues" evidence="1">
    <location>
        <begin position="129"/>
        <end position="138"/>
    </location>
</feature>
<gene>
    <name evidence="3" type="primary">LOC115230355</name>
</gene>
<evidence type="ECO:0000256" key="1">
    <source>
        <dbReference type="SAM" id="MobiDB-lite"/>
    </source>
</evidence>